<evidence type="ECO:0000256" key="1">
    <source>
        <dbReference type="SAM" id="SignalP"/>
    </source>
</evidence>
<accession>L8GTI8</accession>
<dbReference type="VEuPathDB" id="AmoebaDB:ACA1_336850"/>
<dbReference type="Proteomes" id="UP000011083">
    <property type="component" value="Unassembled WGS sequence"/>
</dbReference>
<dbReference type="RefSeq" id="XP_004338245.1">
    <property type="nucleotide sequence ID" value="XM_004338197.1"/>
</dbReference>
<evidence type="ECO:0000313" key="3">
    <source>
        <dbReference type="Proteomes" id="UP000011083"/>
    </source>
</evidence>
<protein>
    <recommendedName>
        <fullName evidence="4">Transmembrane protein</fullName>
    </recommendedName>
</protein>
<evidence type="ECO:0008006" key="4">
    <source>
        <dbReference type="Google" id="ProtNLM"/>
    </source>
</evidence>
<dbReference type="AlphaFoldDB" id="L8GTI8"/>
<reference evidence="2 3" key="1">
    <citation type="journal article" date="2013" name="Genome Biol.">
        <title>Genome of Acanthamoeba castellanii highlights extensive lateral gene transfer and early evolution of tyrosine kinase signaling.</title>
        <authorList>
            <person name="Clarke M."/>
            <person name="Lohan A.J."/>
            <person name="Liu B."/>
            <person name="Lagkouvardos I."/>
            <person name="Roy S."/>
            <person name="Zafar N."/>
            <person name="Bertelli C."/>
            <person name="Schilde C."/>
            <person name="Kianianmomeni A."/>
            <person name="Burglin T.R."/>
            <person name="Frech C."/>
            <person name="Turcotte B."/>
            <person name="Kopec K.O."/>
            <person name="Synnott J.M."/>
            <person name="Choo C."/>
            <person name="Paponov I."/>
            <person name="Finkler A."/>
            <person name="Soon Heng Tan C."/>
            <person name="Hutchins A.P."/>
            <person name="Weinmeier T."/>
            <person name="Rattei T."/>
            <person name="Chu J.S."/>
            <person name="Gimenez G."/>
            <person name="Irimia M."/>
            <person name="Rigden D.J."/>
            <person name="Fitzpatrick D.A."/>
            <person name="Lorenzo-Morales J."/>
            <person name="Bateman A."/>
            <person name="Chiu C.H."/>
            <person name="Tang P."/>
            <person name="Hegemann P."/>
            <person name="Fromm H."/>
            <person name="Raoult D."/>
            <person name="Greub G."/>
            <person name="Miranda-Saavedra D."/>
            <person name="Chen N."/>
            <person name="Nash P."/>
            <person name="Ginger M.L."/>
            <person name="Horn M."/>
            <person name="Schaap P."/>
            <person name="Caler L."/>
            <person name="Loftus B."/>
        </authorList>
    </citation>
    <scope>NUCLEOTIDE SEQUENCE [LARGE SCALE GENOMIC DNA]</scope>
    <source>
        <strain evidence="2 3">Neff</strain>
    </source>
</reference>
<keyword evidence="1" id="KW-0732">Signal</keyword>
<sequence>MMNNTIKFALWFLAMMTLTIGFLFTTAGPTFAAIDSTVRMEQSIVPQASFASTSDHHFWSLLVAKSARSMKEVPPFRVGRHYITTEKSLWTLSLEQRHHYTMCVVLFDMVIIALITTALTKATNQWAAHLLAIVEAAVETAKRAKELAEAPKITAEETHPLASQDEIPTKETRPLASLLKEAKGEIACLSTAMHVSEECQQSEVMPEEAHDDNDEFQLNPMLMGQFIDVALLPPVDTNWCERVKNQRQEEEAQDQEIGDSSIDDAEEWVVLEDLRGRRAGPEEAPLNPMTMGQFFDVADLPPVYDQQLQAVLSRLPAALLNATDLSEGGMWATLA</sequence>
<evidence type="ECO:0000313" key="2">
    <source>
        <dbReference type="EMBL" id="ELR16232.1"/>
    </source>
</evidence>
<name>L8GTI8_ACACF</name>
<feature type="signal peptide" evidence="1">
    <location>
        <begin position="1"/>
        <end position="21"/>
    </location>
</feature>
<gene>
    <name evidence="2" type="ORF">ACA1_336850</name>
</gene>
<feature type="chain" id="PRO_5003990072" description="Transmembrane protein" evidence="1">
    <location>
        <begin position="22"/>
        <end position="335"/>
    </location>
</feature>
<keyword evidence="3" id="KW-1185">Reference proteome</keyword>
<dbReference type="EMBL" id="KB008003">
    <property type="protein sequence ID" value="ELR16232.1"/>
    <property type="molecule type" value="Genomic_DNA"/>
</dbReference>
<proteinExistence type="predicted"/>
<organism evidence="2 3">
    <name type="scientific">Acanthamoeba castellanii (strain ATCC 30010 / Neff)</name>
    <dbReference type="NCBI Taxonomy" id="1257118"/>
    <lineage>
        <taxon>Eukaryota</taxon>
        <taxon>Amoebozoa</taxon>
        <taxon>Discosea</taxon>
        <taxon>Longamoebia</taxon>
        <taxon>Centramoebida</taxon>
        <taxon>Acanthamoebidae</taxon>
        <taxon>Acanthamoeba</taxon>
    </lineage>
</organism>
<dbReference type="GeneID" id="14916920"/>
<dbReference type="KEGG" id="acan:ACA1_336850"/>